<feature type="compositionally biased region" description="Basic residues" evidence="1">
    <location>
        <begin position="176"/>
        <end position="187"/>
    </location>
</feature>
<feature type="region of interest" description="Disordered" evidence="1">
    <location>
        <begin position="134"/>
        <end position="195"/>
    </location>
</feature>
<feature type="compositionally biased region" description="Polar residues" evidence="1">
    <location>
        <begin position="264"/>
        <end position="289"/>
    </location>
</feature>
<feature type="compositionally biased region" description="Basic residues" evidence="1">
    <location>
        <begin position="30"/>
        <end position="41"/>
    </location>
</feature>
<feature type="compositionally biased region" description="Basic and acidic residues" evidence="1">
    <location>
        <begin position="308"/>
        <end position="340"/>
    </location>
</feature>
<organism evidence="2">
    <name type="scientific">Lygus hesperus</name>
    <name type="common">Western plant bug</name>
    <dbReference type="NCBI Taxonomy" id="30085"/>
    <lineage>
        <taxon>Eukaryota</taxon>
        <taxon>Metazoa</taxon>
        <taxon>Ecdysozoa</taxon>
        <taxon>Arthropoda</taxon>
        <taxon>Hexapoda</taxon>
        <taxon>Insecta</taxon>
        <taxon>Pterygota</taxon>
        <taxon>Neoptera</taxon>
        <taxon>Paraneoptera</taxon>
        <taxon>Hemiptera</taxon>
        <taxon>Heteroptera</taxon>
        <taxon>Panheteroptera</taxon>
        <taxon>Cimicomorpha</taxon>
        <taxon>Miridae</taxon>
        <taxon>Mirini</taxon>
        <taxon>Lygus</taxon>
    </lineage>
</organism>
<evidence type="ECO:0000313" key="3">
    <source>
        <dbReference type="EMBL" id="JAG57998.1"/>
    </source>
</evidence>
<reference evidence="2" key="2">
    <citation type="submission" date="2014-07" db="EMBL/GenBank/DDBJ databases">
        <authorList>
            <person name="Hull J."/>
        </authorList>
    </citation>
    <scope>NUCLEOTIDE SEQUENCE</scope>
</reference>
<feature type="compositionally biased region" description="Low complexity" evidence="1">
    <location>
        <begin position="156"/>
        <end position="167"/>
    </location>
</feature>
<feature type="compositionally biased region" description="Basic residues" evidence="1">
    <location>
        <begin position="619"/>
        <end position="630"/>
    </location>
</feature>
<feature type="region of interest" description="Disordered" evidence="1">
    <location>
        <begin position="1"/>
        <end position="119"/>
    </location>
</feature>
<reference evidence="3" key="3">
    <citation type="submission" date="2014-09" db="EMBL/GenBank/DDBJ databases">
        <authorList>
            <person name="Magalhaes I.L.F."/>
            <person name="Oliveira U."/>
            <person name="Santos F.R."/>
            <person name="Vidigal T.H.D.A."/>
            <person name="Brescovit A.D."/>
            <person name="Santos A.J."/>
        </authorList>
    </citation>
    <scope>NUCLEOTIDE SEQUENCE</scope>
</reference>
<proteinExistence type="predicted"/>
<sequence length="697" mass="78532">MGATKSKVDCPPDEETESPSLTSASTSRRATSRKKHVPRRKVSSDRRWRHSDKDRISTTPSPDETLLKPFTYRTRKDRLIDSLQAGGDQRNVSSSESDVSARPKPPSNSRNNNEKLSVAKIVENLQANLIAKNVSNSSIKNTDGKPRKQTKPPNVSKTTSGQTGSKSLLDCNTSERKKKVSSKKLSSRKQVTPTGVEEQIIETLIHPRRRRGSLARVDHKDSTDSMDIHSKHATVTFDNMNNDKKCRQKKSPPPPPIDFMDATASETESGLHTNPCSSSYPDCQKLDSNNDLEEKPTETTVARGLPSHLKELKLRFSNDVPRSPHEDNLNDIKPLTEKLNTKQSHKPPCGDVDESNEKFRFTNDIPLVDSLHILASDRNGKKSAKSSANRGSKDMGQTSENASLLGNSQRKGATDTAKAAQKSRHRKRDVDDDRREPKDPTKPHKSILKSNAVQPGDDDVINCFTVKTEYDGEKFIEEKDVLKHRNRREKGDNRESRKAHRSSPSKSARTQTSSTGLIDSGVQTWPDLGLQLDYQKEAEIPYESVIENKAKQILRRFSVEKPEKKTPLVEHGERKRERKKYRNGSTQWEEVDLLVNSSCEKVISKGKERDRNREDRSKKERRHSGRTSRKSKSEAKMKVEQGCCKEAKDVKVDMSNNEHGTEICCMHLQVVPRVQRKNVHAEKNTTGGPGPFREKRA</sequence>
<feature type="compositionally biased region" description="Low complexity" evidence="1">
    <location>
        <begin position="18"/>
        <end position="29"/>
    </location>
</feature>
<feature type="compositionally biased region" description="Polar residues" evidence="1">
    <location>
        <begin position="504"/>
        <end position="522"/>
    </location>
</feature>
<feature type="region of interest" description="Disordered" evidence="1">
    <location>
        <begin position="603"/>
        <end position="636"/>
    </location>
</feature>
<feature type="region of interest" description="Disordered" evidence="1">
    <location>
        <begin position="564"/>
        <end position="585"/>
    </location>
</feature>
<evidence type="ECO:0000256" key="1">
    <source>
        <dbReference type="SAM" id="MobiDB-lite"/>
    </source>
</evidence>
<feature type="compositionally biased region" description="Basic and acidic residues" evidence="1">
    <location>
        <begin position="475"/>
        <end position="496"/>
    </location>
</feature>
<evidence type="ECO:0000313" key="2">
    <source>
        <dbReference type="EMBL" id="JAG09695.1"/>
    </source>
</evidence>
<dbReference type="EMBL" id="GBHO01033909">
    <property type="protein sequence ID" value="JAG09695.1"/>
    <property type="molecule type" value="Transcribed_RNA"/>
</dbReference>
<dbReference type="AlphaFoldDB" id="A0A0A9WXY9"/>
<feature type="region of interest" description="Disordered" evidence="1">
    <location>
        <begin position="677"/>
        <end position="697"/>
    </location>
</feature>
<protein>
    <submittedName>
        <fullName evidence="2">Uncharacterized protein</fullName>
    </submittedName>
</protein>
<feature type="compositionally biased region" description="Polar residues" evidence="1">
    <location>
        <begin position="385"/>
        <end position="411"/>
    </location>
</feature>
<feature type="region of interest" description="Disordered" evidence="1">
    <location>
        <begin position="475"/>
        <end position="522"/>
    </location>
</feature>
<feature type="compositionally biased region" description="Basic and acidic residues" evidence="1">
    <location>
        <begin position="42"/>
        <end position="56"/>
    </location>
</feature>
<reference evidence="2" key="1">
    <citation type="journal article" date="2014" name="PLoS ONE">
        <title>Transcriptome-Based Identification of ABC Transporters in the Western Tarnished Plant Bug Lygus hesperus.</title>
        <authorList>
            <person name="Hull J.J."/>
            <person name="Chaney K."/>
            <person name="Geib S.M."/>
            <person name="Fabrick J.A."/>
            <person name="Brent C.S."/>
            <person name="Walsh D."/>
            <person name="Lavine L.C."/>
        </authorList>
    </citation>
    <scope>NUCLEOTIDE SEQUENCE</scope>
</reference>
<name>A0A0A9WXY9_LYGHE</name>
<accession>A0A0A9WXY9</accession>
<feature type="region of interest" description="Disordered" evidence="1">
    <location>
        <begin position="375"/>
        <end position="459"/>
    </location>
</feature>
<feature type="compositionally biased region" description="Basic and acidic residues" evidence="1">
    <location>
        <begin position="1"/>
        <end position="10"/>
    </location>
</feature>
<dbReference type="EMBL" id="GBRD01007823">
    <property type="protein sequence ID" value="JAG57998.1"/>
    <property type="molecule type" value="Transcribed_RNA"/>
</dbReference>
<feature type="compositionally biased region" description="Basic and acidic residues" evidence="1">
    <location>
        <begin position="564"/>
        <end position="575"/>
    </location>
</feature>
<feature type="region of interest" description="Disordered" evidence="1">
    <location>
        <begin position="242"/>
        <end position="363"/>
    </location>
</feature>
<feature type="compositionally biased region" description="Basic and acidic residues" evidence="1">
    <location>
        <begin position="428"/>
        <end position="442"/>
    </location>
</feature>
<feature type="compositionally biased region" description="Basic and acidic residues" evidence="1">
    <location>
        <begin position="603"/>
        <end position="618"/>
    </location>
</feature>
<gene>
    <name evidence="2" type="ORF">CM83_8354</name>
</gene>